<gene>
    <name evidence="1" type="ORF">Cylst_4302</name>
</gene>
<dbReference type="Proteomes" id="UP000010475">
    <property type="component" value="Chromosome"/>
</dbReference>
<sequence length="72" mass="8240">MQEDPQRLSITLPQASYNDLVKTAEEKSISIAEAARRAIRRDLYVQSLLREKAGTLMMETSDGKIAYIYFDE</sequence>
<accession>K9X2V9</accession>
<dbReference type="KEGG" id="csg:Cylst_4302"/>
<proteinExistence type="predicted"/>
<evidence type="ECO:0000313" key="1">
    <source>
        <dbReference type="EMBL" id="AFZ26396.1"/>
    </source>
</evidence>
<dbReference type="EMBL" id="CP003642">
    <property type="protein sequence ID" value="AFZ26396.1"/>
    <property type="molecule type" value="Genomic_DNA"/>
</dbReference>
<evidence type="ECO:0008006" key="3">
    <source>
        <dbReference type="Google" id="ProtNLM"/>
    </source>
</evidence>
<dbReference type="HOGENOM" id="CLU_2715656_0_0_3"/>
<reference evidence="1 2" key="1">
    <citation type="submission" date="2012-06" db="EMBL/GenBank/DDBJ databases">
        <title>Finished chromosome of genome of Cylindrospermum stagnale PCC 7417.</title>
        <authorList>
            <consortium name="US DOE Joint Genome Institute"/>
            <person name="Gugger M."/>
            <person name="Coursin T."/>
            <person name="Rippka R."/>
            <person name="Tandeau De Marsac N."/>
            <person name="Huntemann M."/>
            <person name="Wei C.-L."/>
            <person name="Han J."/>
            <person name="Detter J.C."/>
            <person name="Han C."/>
            <person name="Tapia R."/>
            <person name="Chen A."/>
            <person name="Kyrpides N."/>
            <person name="Mavromatis K."/>
            <person name="Markowitz V."/>
            <person name="Szeto E."/>
            <person name="Ivanova N."/>
            <person name="Pagani I."/>
            <person name="Pati A."/>
            <person name="Goodwin L."/>
            <person name="Nordberg H.P."/>
            <person name="Cantor M.N."/>
            <person name="Hua S.X."/>
            <person name="Woyke T."/>
            <person name="Kerfeld C.A."/>
        </authorList>
    </citation>
    <scope>NUCLEOTIDE SEQUENCE [LARGE SCALE GENOMIC DNA]</scope>
    <source>
        <strain evidence="1 2">PCC 7417</strain>
    </source>
</reference>
<protein>
    <recommendedName>
        <fullName evidence="3">Ribbon-helix-helix protein, copG family</fullName>
    </recommendedName>
</protein>
<name>K9X2V9_9NOST</name>
<dbReference type="AlphaFoldDB" id="K9X2V9"/>
<organism evidence="1 2">
    <name type="scientific">Cylindrospermum stagnale PCC 7417</name>
    <dbReference type="NCBI Taxonomy" id="56107"/>
    <lineage>
        <taxon>Bacteria</taxon>
        <taxon>Bacillati</taxon>
        <taxon>Cyanobacteriota</taxon>
        <taxon>Cyanophyceae</taxon>
        <taxon>Nostocales</taxon>
        <taxon>Nostocaceae</taxon>
        <taxon>Cylindrospermum</taxon>
    </lineage>
</organism>
<dbReference type="STRING" id="56107.Cylst_4302"/>
<keyword evidence="2" id="KW-1185">Reference proteome</keyword>
<evidence type="ECO:0000313" key="2">
    <source>
        <dbReference type="Proteomes" id="UP000010475"/>
    </source>
</evidence>